<proteinExistence type="predicted"/>
<dbReference type="CDD" id="cd00067">
    <property type="entry name" value="GAL4"/>
    <property type="match status" value="1"/>
</dbReference>
<feature type="compositionally biased region" description="Polar residues" evidence="1">
    <location>
        <begin position="196"/>
        <end position="206"/>
    </location>
</feature>
<feature type="region of interest" description="Disordered" evidence="1">
    <location>
        <begin position="1"/>
        <end position="54"/>
    </location>
</feature>
<feature type="domain" description="Zn(2)-C6 fungal-type" evidence="2">
    <location>
        <begin position="385"/>
        <end position="420"/>
    </location>
</feature>
<dbReference type="SUPFAM" id="SSF57701">
    <property type="entry name" value="Zn2/Cys6 DNA-binding domain"/>
    <property type="match status" value="1"/>
</dbReference>
<feature type="compositionally biased region" description="Polar residues" evidence="1">
    <location>
        <begin position="243"/>
        <end position="253"/>
    </location>
</feature>
<dbReference type="InterPro" id="IPR001138">
    <property type="entry name" value="Zn2Cys6_DnaBD"/>
</dbReference>
<dbReference type="PROSITE" id="PS00463">
    <property type="entry name" value="ZN2_CY6_FUNGAL_1"/>
    <property type="match status" value="1"/>
</dbReference>
<dbReference type="Pfam" id="PF00172">
    <property type="entry name" value="Zn_clus"/>
    <property type="match status" value="1"/>
</dbReference>
<dbReference type="OrthoDB" id="39175at2759"/>
<dbReference type="EMBL" id="JAACJN010000040">
    <property type="protein sequence ID" value="KAF5385449.1"/>
    <property type="molecule type" value="Genomic_DNA"/>
</dbReference>
<evidence type="ECO:0000313" key="4">
    <source>
        <dbReference type="Proteomes" id="UP000518752"/>
    </source>
</evidence>
<dbReference type="SMART" id="SM00066">
    <property type="entry name" value="GAL4"/>
    <property type="match status" value="1"/>
</dbReference>
<protein>
    <recommendedName>
        <fullName evidence="2">Zn(2)-C6 fungal-type domain-containing protein</fullName>
    </recommendedName>
</protein>
<dbReference type="PROSITE" id="PS50048">
    <property type="entry name" value="ZN2_CY6_FUNGAL_2"/>
    <property type="match status" value="1"/>
</dbReference>
<feature type="compositionally biased region" description="Low complexity" evidence="1">
    <location>
        <begin position="263"/>
        <end position="279"/>
    </location>
</feature>
<gene>
    <name evidence="3" type="ORF">D9757_005408</name>
</gene>
<dbReference type="GO" id="GO:0000981">
    <property type="term" value="F:DNA-binding transcription factor activity, RNA polymerase II-specific"/>
    <property type="evidence" value="ECO:0007669"/>
    <property type="project" value="InterPro"/>
</dbReference>
<feature type="compositionally biased region" description="Low complexity" evidence="1">
    <location>
        <begin position="16"/>
        <end position="35"/>
    </location>
</feature>
<comment type="caution">
    <text evidence="3">The sequence shown here is derived from an EMBL/GenBank/DDBJ whole genome shotgun (WGS) entry which is preliminary data.</text>
</comment>
<accession>A0A8H5M9A0</accession>
<dbReference type="GO" id="GO:0008270">
    <property type="term" value="F:zinc ion binding"/>
    <property type="evidence" value="ECO:0007669"/>
    <property type="project" value="InterPro"/>
</dbReference>
<name>A0A8H5M9A0_9AGAR</name>
<feature type="region of interest" description="Disordered" evidence="1">
    <location>
        <begin position="196"/>
        <end position="379"/>
    </location>
</feature>
<dbReference type="AlphaFoldDB" id="A0A8H5M9A0"/>
<sequence length="458" mass="50189">MAAQQSHGSMYAQYYSSDPRPSSPPSHSLHTHPISAHQHLQHQQQTRSRFDKSQSAASLTPFAQFLKEDDDRFYETFPAARQQNWVVLGDDYRTFSGGAGFNANHGVYASSASPIHSPNGLDVMYPSLYHHPDTCSPQTSYPYSLDPNPCVGIPSGEPFNQLRESTPLSQNLIPSTQFDFNPAPFYPHLTTDSQVLHQHSSISLRPQPSPPSGHLHSPQLQHESPLDDFLRSPTMDSAFSPPLTENSHPQLYSVSPEATVAGSSPAPVLSLPPSSLSPVENPEQQFTLPPPPRESLSDSESPTAGDDSSGPSSTKVVLPKSSSTKRKRRRNFSEELQSKSPRNYMYGKIPLDKPAPPAPTAAPKVPKSRPTPTTSQSEKKSLALACFFCRGRKIACGPQDPTSSDRTCNQCHRRSLKCEYPTESRRGMRKRKSGVNQSFQDEQSNVPESATSAASKSG</sequence>
<evidence type="ECO:0000313" key="3">
    <source>
        <dbReference type="EMBL" id="KAF5385449.1"/>
    </source>
</evidence>
<organism evidence="3 4">
    <name type="scientific">Collybiopsis confluens</name>
    <dbReference type="NCBI Taxonomy" id="2823264"/>
    <lineage>
        <taxon>Eukaryota</taxon>
        <taxon>Fungi</taxon>
        <taxon>Dikarya</taxon>
        <taxon>Basidiomycota</taxon>
        <taxon>Agaricomycotina</taxon>
        <taxon>Agaricomycetes</taxon>
        <taxon>Agaricomycetidae</taxon>
        <taxon>Agaricales</taxon>
        <taxon>Marasmiineae</taxon>
        <taxon>Omphalotaceae</taxon>
        <taxon>Collybiopsis</taxon>
    </lineage>
</organism>
<evidence type="ECO:0000256" key="1">
    <source>
        <dbReference type="SAM" id="MobiDB-lite"/>
    </source>
</evidence>
<feature type="region of interest" description="Disordered" evidence="1">
    <location>
        <begin position="419"/>
        <end position="458"/>
    </location>
</feature>
<dbReference type="Proteomes" id="UP000518752">
    <property type="component" value="Unassembled WGS sequence"/>
</dbReference>
<reference evidence="3 4" key="1">
    <citation type="journal article" date="2020" name="ISME J.">
        <title>Uncovering the hidden diversity of litter-decomposition mechanisms in mushroom-forming fungi.</title>
        <authorList>
            <person name="Floudas D."/>
            <person name="Bentzer J."/>
            <person name="Ahren D."/>
            <person name="Johansson T."/>
            <person name="Persson P."/>
            <person name="Tunlid A."/>
        </authorList>
    </citation>
    <scope>NUCLEOTIDE SEQUENCE [LARGE SCALE GENOMIC DNA]</scope>
    <source>
        <strain evidence="3 4">CBS 406.79</strain>
    </source>
</reference>
<dbReference type="Gene3D" id="4.10.240.10">
    <property type="entry name" value="Zn(2)-C6 fungal-type DNA-binding domain"/>
    <property type="match status" value="1"/>
</dbReference>
<feature type="compositionally biased region" description="Polar residues" evidence="1">
    <location>
        <begin position="41"/>
        <end position="54"/>
    </location>
</feature>
<evidence type="ECO:0000259" key="2">
    <source>
        <dbReference type="PROSITE" id="PS50048"/>
    </source>
</evidence>
<dbReference type="InterPro" id="IPR036864">
    <property type="entry name" value="Zn2-C6_fun-type_DNA-bd_sf"/>
</dbReference>
<feature type="compositionally biased region" description="Polar residues" evidence="1">
    <location>
        <begin position="434"/>
        <end position="458"/>
    </location>
</feature>
<keyword evidence="4" id="KW-1185">Reference proteome</keyword>